<evidence type="ECO:0000256" key="1">
    <source>
        <dbReference type="ARBA" id="ARBA00023002"/>
    </source>
</evidence>
<evidence type="ECO:0000313" key="4">
    <source>
        <dbReference type="Proteomes" id="UP000580910"/>
    </source>
</evidence>
<dbReference type="GO" id="GO:0005829">
    <property type="term" value="C:cytosol"/>
    <property type="evidence" value="ECO:0007669"/>
    <property type="project" value="TreeGrafter"/>
</dbReference>
<sequence length="157" mass="17182">MPQIATTDRVELPALLDFVRPRHRMTLVTTRRGGRPQLSPVSGGVSASGAIVISTYPDRAKAVNLRRDPSASVLVHSDEWNDPYVQVDGTAEVLDMPSQEAEDALVEYFRCISGEHPDWAEYRAAMRQQGKSLIRITPTSWGPIATGGFPPDRAPSA</sequence>
<dbReference type="InterPro" id="IPR012349">
    <property type="entry name" value="Split_barrel_FMN-bd"/>
</dbReference>
<dbReference type="NCBIfam" id="TIGR03618">
    <property type="entry name" value="Rv1155_F420"/>
    <property type="match status" value="1"/>
</dbReference>
<dbReference type="PANTHER" id="PTHR35176">
    <property type="entry name" value="HEME OXYGENASE HI_0854-RELATED"/>
    <property type="match status" value="1"/>
</dbReference>
<dbReference type="GO" id="GO:0070967">
    <property type="term" value="F:coenzyme F420 binding"/>
    <property type="evidence" value="ECO:0007669"/>
    <property type="project" value="TreeGrafter"/>
</dbReference>
<keyword evidence="4" id="KW-1185">Reference proteome</keyword>
<evidence type="ECO:0000313" key="3">
    <source>
        <dbReference type="EMBL" id="MBA8801885.1"/>
    </source>
</evidence>
<evidence type="ECO:0000259" key="2">
    <source>
        <dbReference type="Pfam" id="PF01243"/>
    </source>
</evidence>
<dbReference type="InterPro" id="IPR052019">
    <property type="entry name" value="F420H2_bilvrd_red/Heme_oxyg"/>
</dbReference>
<comment type="caution">
    <text evidence="3">The sequence shown here is derived from an EMBL/GenBank/DDBJ whole genome shotgun (WGS) entry which is preliminary data.</text>
</comment>
<dbReference type="EMBL" id="JACGXA010000001">
    <property type="protein sequence ID" value="MBA8801885.1"/>
    <property type="molecule type" value="Genomic_DNA"/>
</dbReference>
<dbReference type="Gene3D" id="2.30.110.10">
    <property type="entry name" value="Electron Transport, Fmn-binding Protein, Chain A"/>
    <property type="match status" value="1"/>
</dbReference>
<dbReference type="Pfam" id="PF01243">
    <property type="entry name" value="PNPOx_N"/>
    <property type="match status" value="1"/>
</dbReference>
<dbReference type="RefSeq" id="WP_182535978.1">
    <property type="nucleotide sequence ID" value="NZ_JACGXA010000001.1"/>
</dbReference>
<keyword evidence="1" id="KW-0560">Oxidoreductase</keyword>
<dbReference type="Proteomes" id="UP000580910">
    <property type="component" value="Unassembled WGS sequence"/>
</dbReference>
<protein>
    <submittedName>
        <fullName evidence="3">PPOX class probable F420-dependent enzyme</fullName>
    </submittedName>
</protein>
<dbReference type="InterPro" id="IPR019920">
    <property type="entry name" value="F420-binding_dom_put"/>
</dbReference>
<dbReference type="GO" id="GO:0016627">
    <property type="term" value="F:oxidoreductase activity, acting on the CH-CH group of donors"/>
    <property type="evidence" value="ECO:0007669"/>
    <property type="project" value="TreeGrafter"/>
</dbReference>
<dbReference type="PANTHER" id="PTHR35176:SF2">
    <property type="entry name" value="F420H(2)-DEPENDENT REDUCTASE RV1155"/>
    <property type="match status" value="1"/>
</dbReference>
<organism evidence="3 4">
    <name type="scientific">Nocardioides ginsengisegetis</name>
    <dbReference type="NCBI Taxonomy" id="661491"/>
    <lineage>
        <taxon>Bacteria</taxon>
        <taxon>Bacillati</taxon>
        <taxon>Actinomycetota</taxon>
        <taxon>Actinomycetes</taxon>
        <taxon>Propionibacteriales</taxon>
        <taxon>Nocardioidaceae</taxon>
        <taxon>Nocardioides</taxon>
    </lineage>
</organism>
<dbReference type="SUPFAM" id="SSF50475">
    <property type="entry name" value="FMN-binding split barrel"/>
    <property type="match status" value="1"/>
</dbReference>
<reference evidence="3 4" key="1">
    <citation type="submission" date="2020-07" db="EMBL/GenBank/DDBJ databases">
        <title>Sequencing the genomes of 1000 actinobacteria strains.</title>
        <authorList>
            <person name="Klenk H.-P."/>
        </authorList>
    </citation>
    <scope>NUCLEOTIDE SEQUENCE [LARGE SCALE GENOMIC DNA]</scope>
    <source>
        <strain evidence="3 4">DSM 21349</strain>
    </source>
</reference>
<dbReference type="AlphaFoldDB" id="A0A7W3P7U6"/>
<gene>
    <name evidence="3" type="ORF">FB382_000176</name>
</gene>
<name>A0A7W3P7U6_9ACTN</name>
<accession>A0A7W3P7U6</accession>
<feature type="domain" description="Pyridoxamine 5'-phosphate oxidase N-terminal" evidence="2">
    <location>
        <begin position="14"/>
        <end position="141"/>
    </location>
</feature>
<dbReference type="InterPro" id="IPR011576">
    <property type="entry name" value="Pyridox_Oxase_N"/>
</dbReference>
<proteinExistence type="predicted"/>